<dbReference type="AlphaFoldDB" id="A0A348WLW2"/>
<evidence type="ECO:0000313" key="1">
    <source>
        <dbReference type="EMBL" id="HAR55524.1"/>
    </source>
</evidence>
<evidence type="ECO:0008006" key="3">
    <source>
        <dbReference type="Google" id="ProtNLM"/>
    </source>
</evidence>
<sequence length="101" mass="11069">MTLPQRLTFVVLSIIATPGYGANGLNVETLEQSINELNINVEATCADPKTLTLCNSTLEKTKRAMDAVTRSEVNTPEAQARLAKLKVIQLNAERLKARSEK</sequence>
<proteinExistence type="predicted"/>
<comment type="caution">
    <text evidence="1">The sequence shown here is derived from an EMBL/GenBank/DDBJ whole genome shotgun (WGS) entry which is preliminary data.</text>
</comment>
<dbReference type="EMBL" id="DMUP01000042">
    <property type="protein sequence ID" value="HAR55524.1"/>
    <property type="molecule type" value="Genomic_DNA"/>
</dbReference>
<name>A0A348WLW2_9GAMM</name>
<reference evidence="1 2" key="1">
    <citation type="journal article" date="2018" name="Nat. Biotechnol.">
        <title>A standardized bacterial taxonomy based on genome phylogeny substantially revises the tree of life.</title>
        <authorList>
            <person name="Parks D.H."/>
            <person name="Chuvochina M."/>
            <person name="Waite D.W."/>
            <person name="Rinke C."/>
            <person name="Skarshewski A."/>
            <person name="Chaumeil P.A."/>
            <person name="Hugenholtz P."/>
        </authorList>
    </citation>
    <scope>NUCLEOTIDE SEQUENCE [LARGE SCALE GENOMIC DNA]</scope>
    <source>
        <strain evidence="1">UBA9360</strain>
    </source>
</reference>
<gene>
    <name evidence="1" type="ORF">DCR58_01925</name>
</gene>
<dbReference type="Proteomes" id="UP000262878">
    <property type="component" value="Unassembled WGS sequence"/>
</dbReference>
<organism evidence="1 2">
    <name type="scientific">Idiomarina baltica</name>
    <dbReference type="NCBI Taxonomy" id="190892"/>
    <lineage>
        <taxon>Bacteria</taxon>
        <taxon>Pseudomonadati</taxon>
        <taxon>Pseudomonadota</taxon>
        <taxon>Gammaproteobacteria</taxon>
        <taxon>Alteromonadales</taxon>
        <taxon>Idiomarinaceae</taxon>
        <taxon>Idiomarina</taxon>
    </lineage>
</organism>
<evidence type="ECO:0000313" key="2">
    <source>
        <dbReference type="Proteomes" id="UP000262878"/>
    </source>
</evidence>
<accession>A0A348WLW2</accession>
<protein>
    <recommendedName>
        <fullName evidence="3">DUF1090 domain-containing protein</fullName>
    </recommendedName>
</protein>